<dbReference type="Proteomes" id="UP001623349">
    <property type="component" value="Unassembled WGS sequence"/>
</dbReference>
<evidence type="ECO:0000256" key="6">
    <source>
        <dbReference type="ARBA" id="ARBA00035226"/>
    </source>
</evidence>
<dbReference type="Pfam" id="PF01158">
    <property type="entry name" value="Ribosomal_L36e"/>
    <property type="match status" value="1"/>
</dbReference>
<sequence>MATGPLKAPKDKRALTFIKKRVGTHIHAKRKQAELSNALAAMMREEP</sequence>
<proteinExistence type="inferred from homology"/>
<name>A0ABQ0EXV4_APOSI</name>
<dbReference type="GO" id="GO:0005840">
    <property type="term" value="C:ribosome"/>
    <property type="evidence" value="ECO:0007669"/>
    <property type="project" value="UniProtKB-KW"/>
</dbReference>
<evidence type="ECO:0000313" key="9">
    <source>
        <dbReference type="Proteomes" id="UP001623349"/>
    </source>
</evidence>
<comment type="subunit">
    <text evidence="2">Component of the large ribosomal subunit.</text>
</comment>
<dbReference type="PANTHER" id="PTHR10114">
    <property type="entry name" value="60S RIBOSOMAL PROTEIN L36"/>
    <property type="match status" value="1"/>
</dbReference>
<dbReference type="InterPro" id="IPR038097">
    <property type="entry name" value="Ribosomal_eL36_sf"/>
</dbReference>
<evidence type="ECO:0000256" key="4">
    <source>
        <dbReference type="ARBA" id="ARBA00023274"/>
    </source>
</evidence>
<dbReference type="InterPro" id="IPR000509">
    <property type="entry name" value="Ribosomal_eL36"/>
</dbReference>
<comment type="function">
    <text evidence="5">Component of the large ribosomal subunit. The ribosome is a large ribonucleoprotein complex responsible for the synthesis of proteins in the cell.</text>
</comment>
<gene>
    <name evidence="8" type="ORF">APTSU1_000710200</name>
</gene>
<keyword evidence="3 8" id="KW-0689">Ribosomal protein</keyword>
<comment type="caution">
    <text evidence="8">The sequence shown here is derived from an EMBL/GenBank/DDBJ whole genome shotgun (WGS) entry which is preliminary data.</text>
</comment>
<protein>
    <recommendedName>
        <fullName evidence="6">Large ribosomal subunit protein eL36</fullName>
    </recommendedName>
    <alternativeName>
        <fullName evidence="7">60S ribosomal protein L36</fullName>
    </alternativeName>
</protein>
<dbReference type="Gene3D" id="1.10.10.1760">
    <property type="entry name" value="60S ribosomal protein L36"/>
    <property type="match status" value="1"/>
</dbReference>
<evidence type="ECO:0000256" key="5">
    <source>
        <dbReference type="ARBA" id="ARBA00034092"/>
    </source>
</evidence>
<dbReference type="EMBL" id="BAAFST010000007">
    <property type="protein sequence ID" value="GAB1291872.1"/>
    <property type="molecule type" value="Genomic_DNA"/>
</dbReference>
<evidence type="ECO:0000313" key="8">
    <source>
        <dbReference type="EMBL" id="GAB1291872.1"/>
    </source>
</evidence>
<organism evidence="8 9">
    <name type="scientific">Apodemus speciosus</name>
    <name type="common">Large Japanese field mouse</name>
    <dbReference type="NCBI Taxonomy" id="105296"/>
    <lineage>
        <taxon>Eukaryota</taxon>
        <taxon>Metazoa</taxon>
        <taxon>Chordata</taxon>
        <taxon>Craniata</taxon>
        <taxon>Vertebrata</taxon>
        <taxon>Euteleostomi</taxon>
        <taxon>Mammalia</taxon>
        <taxon>Eutheria</taxon>
        <taxon>Euarchontoglires</taxon>
        <taxon>Glires</taxon>
        <taxon>Rodentia</taxon>
        <taxon>Myomorpha</taxon>
        <taxon>Muroidea</taxon>
        <taxon>Muridae</taxon>
        <taxon>Murinae</taxon>
        <taxon>Apodemus</taxon>
    </lineage>
</organism>
<evidence type="ECO:0000256" key="1">
    <source>
        <dbReference type="ARBA" id="ARBA00006509"/>
    </source>
</evidence>
<keyword evidence="9" id="KW-1185">Reference proteome</keyword>
<evidence type="ECO:0000256" key="2">
    <source>
        <dbReference type="ARBA" id="ARBA00011133"/>
    </source>
</evidence>
<evidence type="ECO:0000256" key="7">
    <source>
        <dbReference type="ARBA" id="ARBA00035331"/>
    </source>
</evidence>
<accession>A0ABQ0EXV4</accession>
<reference evidence="8 9" key="1">
    <citation type="submission" date="2024-08" db="EMBL/GenBank/DDBJ databases">
        <title>The draft genome of Apodemus speciosus.</title>
        <authorList>
            <person name="Nabeshima K."/>
            <person name="Suzuki S."/>
            <person name="Onuma M."/>
        </authorList>
    </citation>
    <scope>NUCLEOTIDE SEQUENCE [LARGE SCALE GENOMIC DNA]</scope>
    <source>
        <strain evidence="8">IB14-021</strain>
    </source>
</reference>
<comment type="similarity">
    <text evidence="1">Belongs to the eukaryotic ribosomal protein eL36 family.</text>
</comment>
<evidence type="ECO:0000256" key="3">
    <source>
        <dbReference type="ARBA" id="ARBA00022980"/>
    </source>
</evidence>
<keyword evidence="4" id="KW-0687">Ribonucleoprotein</keyword>